<sequence>MDEYAKLKRSLRNMQILIVIVIGLVVFGFAIDFLAVQKTVTSIEENLETKPLKTSYVVQNLKGDAMETWYAWQPRDKIEIKIVGENDYPKDKIDAVKRAILSTETIDIDNVMVFKGNEGTSTYWVGWKGAVDYIREKRGIEKPLEISFTDKDEADIIITLTNSKSGEGLSGITNSLVNDKEQTILRSFITIYESDKLSNDHMEIIIRHEFGHVAGLAHSTAPEDLMYPVIQTPAPYISECDVDALYHLYTGGKTSQVICES</sequence>
<dbReference type="EMBL" id="JACEMZ010000046">
    <property type="protein sequence ID" value="MBA4452822.1"/>
    <property type="molecule type" value="Genomic_DNA"/>
</dbReference>
<protein>
    <submittedName>
        <fullName evidence="1">Matrixin family metalloprotease</fullName>
    </submittedName>
</protein>
<comment type="caution">
    <text evidence="1">The sequence shown here is derived from an EMBL/GenBank/DDBJ whole genome shotgun (WGS) entry which is preliminary data.</text>
</comment>
<name>A0AC60VZJ0_9ARCH</name>
<accession>A0AC60VZJ0</accession>
<keyword evidence="1" id="KW-0482">Metalloprotease</keyword>
<organism evidence="1 2">
    <name type="scientific">Candidatus Nitrosomaritimum aestuariumsis</name>
    <dbReference type="NCBI Taxonomy" id="3342354"/>
    <lineage>
        <taxon>Archaea</taxon>
        <taxon>Nitrososphaerota</taxon>
        <taxon>Nitrososphaeria</taxon>
        <taxon>Nitrosopumilales</taxon>
        <taxon>Nitrosopumilaceae</taxon>
        <taxon>Candidatus Nitrosomaritimum</taxon>
    </lineage>
</organism>
<evidence type="ECO:0000313" key="2">
    <source>
        <dbReference type="Proteomes" id="UP000559653"/>
    </source>
</evidence>
<evidence type="ECO:0000313" key="1">
    <source>
        <dbReference type="EMBL" id="MBA4452822.1"/>
    </source>
</evidence>
<gene>
    <name evidence="1" type="ORF">H2B03_06630</name>
</gene>
<keyword evidence="1" id="KW-0645">Protease</keyword>
<proteinExistence type="predicted"/>
<dbReference type="Proteomes" id="UP000559653">
    <property type="component" value="Unassembled WGS sequence"/>
</dbReference>
<keyword evidence="1" id="KW-0378">Hydrolase</keyword>
<reference evidence="1 2" key="1">
    <citation type="journal article" date="2020" name="Appl. Environ. Microbiol.">
        <title>Genomic Characteristics of a Novel Species of Ammonia-Oxidizing Archaea from the Jiulong River Estuary.</title>
        <authorList>
            <person name="Zou D."/>
            <person name="Wan R."/>
            <person name="Han L."/>
            <person name="Xu M.N."/>
            <person name="Liu Y."/>
            <person name="Liu H."/>
            <person name="Kao S.J."/>
            <person name="Li M."/>
        </authorList>
    </citation>
    <scope>NUCLEOTIDE SEQUENCE [LARGE SCALE GENOMIC DNA]</scope>
    <source>
        <strain evidence="1">W1bin1</strain>
    </source>
</reference>